<evidence type="ECO:0000259" key="7">
    <source>
        <dbReference type="PROSITE" id="PS51144"/>
    </source>
</evidence>
<evidence type="ECO:0000256" key="6">
    <source>
        <dbReference type="ARBA" id="ARBA00048348"/>
    </source>
</evidence>
<dbReference type="SUPFAM" id="SSF51069">
    <property type="entry name" value="Carbonic anhydrase"/>
    <property type="match status" value="1"/>
</dbReference>
<keyword evidence="9" id="KW-1185">Reference proteome</keyword>
<evidence type="ECO:0000313" key="8">
    <source>
        <dbReference type="EMBL" id="MQR01603.1"/>
    </source>
</evidence>
<dbReference type="SMART" id="SM01057">
    <property type="entry name" value="Carb_anhydrase"/>
    <property type="match status" value="1"/>
</dbReference>
<dbReference type="Gene3D" id="3.10.200.10">
    <property type="entry name" value="Alpha carbonic anhydrase"/>
    <property type="match status" value="1"/>
</dbReference>
<accession>A0A843YV92</accession>
<dbReference type="InterPro" id="IPR023561">
    <property type="entry name" value="Carbonic_anhydrase_a-class"/>
</dbReference>
<dbReference type="PANTHER" id="PTHR18952">
    <property type="entry name" value="CARBONIC ANHYDRASE"/>
    <property type="match status" value="1"/>
</dbReference>
<evidence type="ECO:0000256" key="5">
    <source>
        <dbReference type="ARBA" id="ARBA00023239"/>
    </source>
</evidence>
<sequence>MGIAQTTAVSTPAAVADVPAHAHGFDYADQKAWRIESGESQSPIAIVTKDLKLAERTADENDAIKLHIASGSADVIDNGHTIQVIPKNSTATIRGRHFTLQQAHWHAPAEHTVDGKRYPLEGHFVFKAEDGRLAVIAVFYEEGAENAQFDAIANAAQRDKTVPLANFTAESLLPRSTSTYYHYDGSLTTPPLTENVEWYILAKPAQLSAKDIADFTKSYAHNARDQQPLNERPVLKYQDVK</sequence>
<dbReference type="AlphaFoldDB" id="A0A843YV92"/>
<evidence type="ECO:0000256" key="2">
    <source>
        <dbReference type="ARBA" id="ARBA00012925"/>
    </source>
</evidence>
<feature type="domain" description="Alpha-carbonic anhydrase" evidence="7">
    <location>
        <begin position="23"/>
        <end position="241"/>
    </location>
</feature>
<dbReference type="Proteomes" id="UP000451565">
    <property type="component" value="Unassembled WGS sequence"/>
</dbReference>
<dbReference type="InterPro" id="IPR041891">
    <property type="entry name" value="Alpha_CA_prokaryot-like"/>
</dbReference>
<evidence type="ECO:0000256" key="1">
    <source>
        <dbReference type="ARBA" id="ARBA00010718"/>
    </source>
</evidence>
<dbReference type="CDD" id="cd03124">
    <property type="entry name" value="alpha_CA_prokaryotic_like"/>
    <property type="match status" value="1"/>
</dbReference>
<dbReference type="OrthoDB" id="5327615at2"/>
<keyword evidence="5" id="KW-0456">Lyase</keyword>
<dbReference type="InterPro" id="IPR001148">
    <property type="entry name" value="CA_dom"/>
</dbReference>
<evidence type="ECO:0000256" key="3">
    <source>
        <dbReference type="ARBA" id="ARBA00022723"/>
    </source>
</evidence>
<gene>
    <name evidence="8" type="ORF">GEV47_13055</name>
</gene>
<reference evidence="8 9" key="1">
    <citation type="submission" date="2019-10" db="EMBL/GenBank/DDBJ databases">
        <title>Glaciimonas soli sp. nov., a psychrophilic bacterium isolated from the forest soil of a high elevation mountain in Taiwan.</title>
        <authorList>
            <person name="Wang L.-T."/>
            <person name="Shieh W.Y."/>
        </authorList>
    </citation>
    <scope>NUCLEOTIDE SEQUENCE [LARGE SCALE GENOMIC DNA]</scope>
    <source>
        <strain evidence="8 9">GS1</strain>
    </source>
</reference>
<organism evidence="8 9">
    <name type="scientific">Glaciimonas soli</name>
    <dbReference type="NCBI Taxonomy" id="2590999"/>
    <lineage>
        <taxon>Bacteria</taxon>
        <taxon>Pseudomonadati</taxon>
        <taxon>Pseudomonadota</taxon>
        <taxon>Betaproteobacteria</taxon>
        <taxon>Burkholderiales</taxon>
        <taxon>Oxalobacteraceae</taxon>
        <taxon>Glaciimonas</taxon>
    </lineage>
</organism>
<name>A0A843YV92_9BURK</name>
<evidence type="ECO:0000256" key="4">
    <source>
        <dbReference type="ARBA" id="ARBA00022833"/>
    </source>
</evidence>
<protein>
    <recommendedName>
        <fullName evidence="2">carbonic anhydrase</fullName>
        <ecNumber evidence="2">4.2.1.1</ecNumber>
    </recommendedName>
</protein>
<evidence type="ECO:0000313" key="9">
    <source>
        <dbReference type="Proteomes" id="UP000451565"/>
    </source>
</evidence>
<dbReference type="Pfam" id="PF00194">
    <property type="entry name" value="Carb_anhydrase"/>
    <property type="match status" value="1"/>
</dbReference>
<dbReference type="PANTHER" id="PTHR18952:SF265">
    <property type="entry name" value="CARBONIC ANHYDRASE"/>
    <property type="match status" value="1"/>
</dbReference>
<comment type="catalytic activity">
    <reaction evidence="6">
        <text>hydrogencarbonate + H(+) = CO2 + H2O</text>
        <dbReference type="Rhea" id="RHEA:10748"/>
        <dbReference type="ChEBI" id="CHEBI:15377"/>
        <dbReference type="ChEBI" id="CHEBI:15378"/>
        <dbReference type="ChEBI" id="CHEBI:16526"/>
        <dbReference type="ChEBI" id="CHEBI:17544"/>
        <dbReference type="EC" id="4.2.1.1"/>
    </reaction>
</comment>
<dbReference type="GO" id="GO:0004089">
    <property type="term" value="F:carbonate dehydratase activity"/>
    <property type="evidence" value="ECO:0007669"/>
    <property type="project" value="UniProtKB-EC"/>
</dbReference>
<dbReference type="InterPro" id="IPR036398">
    <property type="entry name" value="CA_dom_sf"/>
</dbReference>
<dbReference type="EMBL" id="WINI01000007">
    <property type="protein sequence ID" value="MQR01603.1"/>
    <property type="molecule type" value="Genomic_DNA"/>
</dbReference>
<comment type="caution">
    <text evidence="8">The sequence shown here is derived from an EMBL/GenBank/DDBJ whole genome shotgun (WGS) entry which is preliminary data.</text>
</comment>
<dbReference type="EC" id="4.2.1.1" evidence="2"/>
<keyword evidence="3" id="KW-0479">Metal-binding</keyword>
<comment type="similarity">
    <text evidence="1">Belongs to the alpha-carbonic anhydrase family.</text>
</comment>
<proteinExistence type="inferred from homology"/>
<keyword evidence="4" id="KW-0862">Zinc</keyword>
<dbReference type="GO" id="GO:0008270">
    <property type="term" value="F:zinc ion binding"/>
    <property type="evidence" value="ECO:0007669"/>
    <property type="project" value="InterPro"/>
</dbReference>
<dbReference type="PROSITE" id="PS51144">
    <property type="entry name" value="ALPHA_CA_2"/>
    <property type="match status" value="1"/>
</dbReference>